<dbReference type="PANTHER" id="PTHR21180">
    <property type="entry name" value="ENDONUCLEASE/EXONUCLEASE/PHOSPHATASE FAMILY DOMAIN-CONTAINING PROTEIN 1"/>
    <property type="match status" value="1"/>
</dbReference>
<feature type="domain" description="Helix-hairpin-helix DNA-binding motif class 1" evidence="3">
    <location>
        <begin position="80"/>
        <end position="100"/>
    </location>
</feature>
<dbReference type="SUPFAM" id="SSF47781">
    <property type="entry name" value="RuvA domain 2-like"/>
    <property type="match status" value="1"/>
</dbReference>
<dbReference type="HOGENOM" id="CLU_052011_5_1_0"/>
<feature type="signal peptide" evidence="2">
    <location>
        <begin position="1"/>
        <end position="24"/>
    </location>
</feature>
<evidence type="ECO:0000259" key="3">
    <source>
        <dbReference type="SMART" id="SM00278"/>
    </source>
</evidence>
<gene>
    <name evidence="4" type="ORF">U14_00545</name>
</gene>
<dbReference type="SMART" id="SM00278">
    <property type="entry name" value="HhH1"/>
    <property type="match status" value="2"/>
</dbReference>
<dbReference type="STRING" id="1499966.U14_00545"/>
<feature type="region of interest" description="Disordered" evidence="1">
    <location>
        <begin position="105"/>
        <end position="127"/>
    </location>
</feature>
<reference evidence="4" key="1">
    <citation type="journal article" date="2015" name="PeerJ">
        <title>First genomic representation of candidate bacterial phylum KSB3 points to enhanced environmental sensing as a trigger of wastewater bulking.</title>
        <authorList>
            <person name="Sekiguchi Y."/>
            <person name="Ohashi A."/>
            <person name="Parks D.H."/>
            <person name="Yamauchi T."/>
            <person name="Tyson G.W."/>
            <person name="Hugenholtz P."/>
        </authorList>
    </citation>
    <scope>NUCLEOTIDE SEQUENCE [LARGE SCALE GENOMIC DNA]</scope>
</reference>
<feature type="domain" description="Helix-hairpin-helix DNA-binding motif class 1" evidence="3">
    <location>
        <begin position="54"/>
        <end position="73"/>
    </location>
</feature>
<dbReference type="AlphaFoldDB" id="A0A0S6VUJ1"/>
<evidence type="ECO:0000313" key="4">
    <source>
        <dbReference type="EMBL" id="GAK49324.1"/>
    </source>
</evidence>
<dbReference type="InterPro" id="IPR051675">
    <property type="entry name" value="Endo/Exo/Phosphatase_dom_1"/>
</dbReference>
<dbReference type="PANTHER" id="PTHR21180:SF32">
    <property type="entry name" value="ENDONUCLEASE_EXONUCLEASE_PHOSPHATASE FAMILY DOMAIN-CONTAINING PROTEIN 1"/>
    <property type="match status" value="1"/>
</dbReference>
<dbReference type="Pfam" id="PF12836">
    <property type="entry name" value="HHH_3"/>
    <property type="match status" value="1"/>
</dbReference>
<evidence type="ECO:0000256" key="2">
    <source>
        <dbReference type="SAM" id="SignalP"/>
    </source>
</evidence>
<sequence length="127" mass="14186">MKHVFMSLLIAMVVVCTGTLLAHAQEKQEQQKETTQAAEKEEVKKIDVNSAALETLQQLPGIGPKLAQAIIDNRPYATIEEVKTKVKGIGDKKFEAIKDLIEAKPIEEQKQDELTQEKTSKEGEKKE</sequence>
<dbReference type="Gene3D" id="1.10.150.320">
    <property type="entry name" value="Photosystem II 12 kDa extrinsic protein"/>
    <property type="match status" value="1"/>
</dbReference>
<dbReference type="GO" id="GO:0015627">
    <property type="term" value="C:type II protein secretion system complex"/>
    <property type="evidence" value="ECO:0007669"/>
    <property type="project" value="TreeGrafter"/>
</dbReference>
<evidence type="ECO:0000313" key="5">
    <source>
        <dbReference type="Proteomes" id="UP000030700"/>
    </source>
</evidence>
<feature type="chain" id="PRO_5006631461" description="Helix-hairpin-helix DNA-binding motif class 1 domain-containing protein" evidence="2">
    <location>
        <begin position="25"/>
        <end position="127"/>
    </location>
</feature>
<keyword evidence="5" id="KW-1185">Reference proteome</keyword>
<evidence type="ECO:0000256" key="1">
    <source>
        <dbReference type="SAM" id="MobiDB-lite"/>
    </source>
</evidence>
<dbReference type="InterPro" id="IPR010994">
    <property type="entry name" value="RuvA_2-like"/>
</dbReference>
<organism evidence="4">
    <name type="scientific">Candidatus Moduliflexus flocculans</name>
    <dbReference type="NCBI Taxonomy" id="1499966"/>
    <lineage>
        <taxon>Bacteria</taxon>
        <taxon>Candidatus Moduliflexota</taxon>
        <taxon>Candidatus Moduliflexia</taxon>
        <taxon>Candidatus Moduliflexales</taxon>
        <taxon>Candidatus Moduliflexaceae</taxon>
    </lineage>
</organism>
<keyword evidence="2" id="KW-0732">Signal</keyword>
<proteinExistence type="predicted"/>
<name>A0A0S6VUJ1_9BACT</name>
<dbReference type="GO" id="GO:0015628">
    <property type="term" value="P:protein secretion by the type II secretion system"/>
    <property type="evidence" value="ECO:0007669"/>
    <property type="project" value="TreeGrafter"/>
</dbReference>
<dbReference type="GO" id="GO:0006281">
    <property type="term" value="P:DNA repair"/>
    <property type="evidence" value="ECO:0007669"/>
    <property type="project" value="InterPro"/>
</dbReference>
<protein>
    <recommendedName>
        <fullName evidence="3">Helix-hairpin-helix DNA-binding motif class 1 domain-containing protein</fullName>
    </recommendedName>
</protein>
<dbReference type="GO" id="GO:0003677">
    <property type="term" value="F:DNA binding"/>
    <property type="evidence" value="ECO:0007669"/>
    <property type="project" value="InterPro"/>
</dbReference>
<accession>A0A0S6VUJ1</accession>
<dbReference type="InterPro" id="IPR003583">
    <property type="entry name" value="Hlx-hairpin-Hlx_DNA-bd_motif"/>
</dbReference>
<dbReference type="Proteomes" id="UP000030700">
    <property type="component" value="Unassembled WGS sequence"/>
</dbReference>
<dbReference type="EMBL" id="DF820455">
    <property type="protein sequence ID" value="GAK49324.1"/>
    <property type="molecule type" value="Genomic_DNA"/>
</dbReference>